<dbReference type="InterPro" id="IPR015369">
    <property type="entry name" value="Follistatin/Osteonectin_EGF"/>
</dbReference>
<evidence type="ECO:0000256" key="2">
    <source>
        <dbReference type="ARBA" id="ARBA00022525"/>
    </source>
</evidence>
<feature type="domain" description="Kazal-like" evidence="7">
    <location>
        <begin position="418"/>
        <end position="474"/>
    </location>
</feature>
<feature type="chain" id="PRO_5016076398" evidence="6">
    <location>
        <begin position="17"/>
        <end position="627"/>
    </location>
</feature>
<dbReference type="GO" id="GO:0005518">
    <property type="term" value="F:collagen binding"/>
    <property type="evidence" value="ECO:0007669"/>
    <property type="project" value="TreeGrafter"/>
</dbReference>
<dbReference type="Pfam" id="PF09289">
    <property type="entry name" value="FOLN"/>
    <property type="match status" value="1"/>
</dbReference>
<reference evidence="8" key="1">
    <citation type="submission" date="2018-04" db="EMBL/GenBank/DDBJ databases">
        <title>Evolution of dental tissue mineralization: an analysis of the jawed vertebrate SPARC and SPARC-L families.</title>
        <authorList>
            <person name="Enault S."/>
            <person name="Munoz D."/>
            <person name="Simion P."/>
            <person name="Venteo S."/>
            <person name="Sire J.-Y."/>
            <person name="Marcellini S."/>
            <person name="Debiais-Thibaud M."/>
        </authorList>
    </citation>
    <scope>NUCLEOTIDE SEQUENCE</scope>
</reference>
<dbReference type="GO" id="GO:0005509">
    <property type="term" value="F:calcium ion binding"/>
    <property type="evidence" value="ECO:0007669"/>
    <property type="project" value="InterPro"/>
</dbReference>
<feature type="signal peptide" evidence="6">
    <location>
        <begin position="1"/>
        <end position="16"/>
    </location>
</feature>
<dbReference type="InterPro" id="IPR019577">
    <property type="entry name" value="SPARC/Testican_Ca-bd-dom"/>
</dbReference>
<protein>
    <submittedName>
        <fullName evidence="8">SPARCL</fullName>
    </submittedName>
</protein>
<dbReference type="PANTHER" id="PTHR13866:SF14">
    <property type="entry name" value="BM-40"/>
    <property type="match status" value="1"/>
</dbReference>
<dbReference type="SUPFAM" id="SSF47473">
    <property type="entry name" value="EF-hand"/>
    <property type="match status" value="1"/>
</dbReference>
<dbReference type="PROSITE" id="PS51465">
    <property type="entry name" value="KAZAL_2"/>
    <property type="match status" value="1"/>
</dbReference>
<dbReference type="Gene3D" id="1.10.238.10">
    <property type="entry name" value="EF-hand"/>
    <property type="match status" value="1"/>
</dbReference>
<dbReference type="GO" id="GO:0050840">
    <property type="term" value="F:extracellular matrix binding"/>
    <property type="evidence" value="ECO:0007669"/>
    <property type="project" value="TreeGrafter"/>
</dbReference>
<dbReference type="InterPro" id="IPR011992">
    <property type="entry name" value="EF-hand-dom_pair"/>
</dbReference>
<dbReference type="AlphaFoldDB" id="A0A2U9EWH5"/>
<dbReference type="SUPFAM" id="SSF100895">
    <property type="entry name" value="Kazal-type serine protease inhibitors"/>
    <property type="match status" value="1"/>
</dbReference>
<proteinExistence type="evidence at transcript level"/>
<comment type="subcellular location">
    <subcellularLocation>
        <location evidence="1">Secreted</location>
        <location evidence="1">Extracellular space</location>
        <location evidence="1">Extracellular matrix</location>
    </subcellularLocation>
</comment>
<dbReference type="InterPro" id="IPR036058">
    <property type="entry name" value="Kazal_dom_sf"/>
</dbReference>
<dbReference type="PANTHER" id="PTHR13866">
    <property type="entry name" value="SPARC OSTEONECTIN"/>
    <property type="match status" value="1"/>
</dbReference>
<organism evidence="8">
    <name type="scientific">Raja clavata</name>
    <name type="common">Thornback ray</name>
    <dbReference type="NCBI Taxonomy" id="7781"/>
    <lineage>
        <taxon>Eukaryota</taxon>
        <taxon>Metazoa</taxon>
        <taxon>Chordata</taxon>
        <taxon>Craniata</taxon>
        <taxon>Vertebrata</taxon>
        <taxon>Chondrichthyes</taxon>
        <taxon>Elasmobranchii</taxon>
        <taxon>Batoidea</taxon>
        <taxon>Rajiformes</taxon>
        <taxon>Rajidae</taxon>
        <taxon>Raja</taxon>
    </lineage>
</organism>
<evidence type="ECO:0000256" key="3">
    <source>
        <dbReference type="ARBA" id="ARBA00022729"/>
    </source>
</evidence>
<evidence type="ECO:0000256" key="4">
    <source>
        <dbReference type="ARBA" id="ARBA00023157"/>
    </source>
</evidence>
<dbReference type="Pfam" id="PF10591">
    <property type="entry name" value="SPARC_Ca_bdg"/>
    <property type="match status" value="1"/>
</dbReference>
<evidence type="ECO:0000256" key="6">
    <source>
        <dbReference type="SAM" id="SignalP"/>
    </source>
</evidence>
<dbReference type="InterPro" id="IPR002350">
    <property type="entry name" value="Kazal_dom"/>
</dbReference>
<dbReference type="SMART" id="SM00280">
    <property type="entry name" value="KAZAL"/>
    <property type="match status" value="1"/>
</dbReference>
<accession>A0A2U9EWH5</accession>
<sequence length="627" mass="68908">MKVVIVSSCLLALTLAGPVRHARDLDSGSNEAMLTQGSLANALMFQRMLQSRRLNTFPNSNRFRNWNYLNRLRRSQLLNYYGPSMANGMNVLAQNGIGMTSNSADMSMEDTVEMISTIQQVLATLGLPDYGLPLDPTYDDPFGPGPGTNPFGFDQKNPFGFDQKNPFGFDQRNPGGPVAEVVNTQPPAAVLPFLDSMQSTDLVELNLGVDGTAAGSNQTAGLLAAFNGPAVVDFNPGEPLSNAGLVDQPGPVEDWLQPPQLAEAQGVDEAAASVGEATEVVPAIAGLEGQSLEDMDTNSMAESVEAVATNSNSNSLESVEDSVSVSDEADLLQVVLMDATGDMAVDHGYGTNLHSDSEVDVGPGGTAASNQEDAYLDYGYTDFNPDDNMLNRIDPCKKFHCGHGEVCELNAEGHPLCLCQDVSTCPTNVPDLQNVCGTNNETYENHCQFYASKCQLESTTARRIHLDYVGPCRYIAACLNTELEEFPLRLRAWLKNILIQMYEQDLQSPGILSLRERATMKRLYNEEQSLPRGDYSPQMLLDDFTRNYHHFTYPVHWHFHQLDRHPADGYLTHSELAPLRMPGITLQHCATRFFTACDTNGDTDISLREWAKCFSLREEDIDPNYIF</sequence>
<keyword evidence="5" id="KW-0325">Glycoprotein</keyword>
<dbReference type="Pfam" id="PF07648">
    <property type="entry name" value="Kazal_2"/>
    <property type="match status" value="1"/>
</dbReference>
<dbReference type="EMBL" id="MH206600">
    <property type="protein sequence ID" value="AWQ28581.1"/>
    <property type="molecule type" value="mRNA"/>
</dbReference>
<evidence type="ECO:0000259" key="7">
    <source>
        <dbReference type="PROSITE" id="PS51465"/>
    </source>
</evidence>
<evidence type="ECO:0000256" key="1">
    <source>
        <dbReference type="ARBA" id="ARBA00004498"/>
    </source>
</evidence>
<keyword evidence="2" id="KW-0964">Secreted</keyword>
<keyword evidence="4" id="KW-1015">Disulfide bond</keyword>
<evidence type="ECO:0000313" key="8">
    <source>
        <dbReference type="EMBL" id="AWQ28581.1"/>
    </source>
</evidence>
<keyword evidence="3 6" id="KW-0732">Signal</keyword>
<dbReference type="GO" id="GO:0005615">
    <property type="term" value="C:extracellular space"/>
    <property type="evidence" value="ECO:0007669"/>
    <property type="project" value="TreeGrafter"/>
</dbReference>
<name>A0A2U9EWH5_RAJCL</name>
<evidence type="ECO:0000256" key="5">
    <source>
        <dbReference type="ARBA" id="ARBA00023180"/>
    </source>
</evidence>
<dbReference type="Gene3D" id="3.30.60.30">
    <property type="match status" value="1"/>
</dbReference>